<name>A0AAW2IV45_9LAMI</name>
<reference evidence="1" key="2">
    <citation type="journal article" date="2024" name="Plant">
        <title>Genomic evolution and insights into agronomic trait innovations of Sesamum species.</title>
        <authorList>
            <person name="Miao H."/>
            <person name="Wang L."/>
            <person name="Qu L."/>
            <person name="Liu H."/>
            <person name="Sun Y."/>
            <person name="Le M."/>
            <person name="Wang Q."/>
            <person name="Wei S."/>
            <person name="Zheng Y."/>
            <person name="Lin W."/>
            <person name="Duan Y."/>
            <person name="Cao H."/>
            <person name="Xiong S."/>
            <person name="Wang X."/>
            <person name="Wei L."/>
            <person name="Li C."/>
            <person name="Ma Q."/>
            <person name="Ju M."/>
            <person name="Zhao R."/>
            <person name="Li G."/>
            <person name="Mu C."/>
            <person name="Tian Q."/>
            <person name="Mei H."/>
            <person name="Zhang T."/>
            <person name="Gao T."/>
            <person name="Zhang H."/>
        </authorList>
    </citation>
    <scope>NUCLEOTIDE SEQUENCE</scope>
    <source>
        <strain evidence="1">G01</strain>
    </source>
</reference>
<gene>
    <name evidence="1" type="ORF">Sangu_2752800</name>
</gene>
<proteinExistence type="predicted"/>
<sequence length="118" mass="13817">MASHRTLHFSKEDNTKLLNVHLDLVEELRETTFVRTQRYKNTMINAHNKRVKARYFQVGDLVLRTVNTLKSIGKLDPKCEGPYKITGIIGKGAYEFKDGEGRPLKRPRNIQNLRRFYL</sequence>
<protein>
    <submittedName>
        <fullName evidence="1">Uncharacterized protein</fullName>
    </submittedName>
</protein>
<dbReference type="PANTHER" id="PTHR48475">
    <property type="entry name" value="RIBONUCLEASE H"/>
    <property type="match status" value="1"/>
</dbReference>
<accession>A0AAW2IV45</accession>
<reference evidence="1" key="1">
    <citation type="submission" date="2020-06" db="EMBL/GenBank/DDBJ databases">
        <authorList>
            <person name="Li T."/>
            <person name="Hu X."/>
            <person name="Zhang T."/>
            <person name="Song X."/>
            <person name="Zhang H."/>
            <person name="Dai N."/>
            <person name="Sheng W."/>
            <person name="Hou X."/>
            <person name="Wei L."/>
        </authorList>
    </citation>
    <scope>NUCLEOTIDE SEQUENCE</scope>
    <source>
        <strain evidence="1">G01</strain>
        <tissue evidence="1">Leaf</tissue>
    </source>
</reference>
<organism evidence="1">
    <name type="scientific">Sesamum angustifolium</name>
    <dbReference type="NCBI Taxonomy" id="2727405"/>
    <lineage>
        <taxon>Eukaryota</taxon>
        <taxon>Viridiplantae</taxon>
        <taxon>Streptophyta</taxon>
        <taxon>Embryophyta</taxon>
        <taxon>Tracheophyta</taxon>
        <taxon>Spermatophyta</taxon>
        <taxon>Magnoliopsida</taxon>
        <taxon>eudicotyledons</taxon>
        <taxon>Gunneridae</taxon>
        <taxon>Pentapetalae</taxon>
        <taxon>asterids</taxon>
        <taxon>lamiids</taxon>
        <taxon>Lamiales</taxon>
        <taxon>Pedaliaceae</taxon>
        <taxon>Sesamum</taxon>
    </lineage>
</organism>
<comment type="caution">
    <text evidence="1">The sequence shown here is derived from an EMBL/GenBank/DDBJ whole genome shotgun (WGS) entry which is preliminary data.</text>
</comment>
<dbReference type="EMBL" id="JACGWK010001559">
    <property type="protein sequence ID" value="KAL0286024.1"/>
    <property type="molecule type" value="Genomic_DNA"/>
</dbReference>
<evidence type="ECO:0000313" key="1">
    <source>
        <dbReference type="EMBL" id="KAL0286024.1"/>
    </source>
</evidence>
<dbReference type="PANTHER" id="PTHR48475:SF2">
    <property type="entry name" value="RIBONUCLEASE H"/>
    <property type="match status" value="1"/>
</dbReference>
<dbReference type="AlphaFoldDB" id="A0AAW2IV45"/>